<reference evidence="3" key="2">
    <citation type="submission" date="2015-01" db="EMBL/GenBank/DDBJ databases">
        <title>Evolutionary Origins and Diversification of the Mycorrhizal Mutualists.</title>
        <authorList>
            <consortium name="DOE Joint Genome Institute"/>
            <consortium name="Mycorrhizal Genomics Consortium"/>
            <person name="Kohler A."/>
            <person name="Kuo A."/>
            <person name="Nagy L.G."/>
            <person name="Floudas D."/>
            <person name="Copeland A."/>
            <person name="Barry K.W."/>
            <person name="Cichocki N."/>
            <person name="Veneault-Fourrey C."/>
            <person name="LaButti K."/>
            <person name="Lindquist E.A."/>
            <person name="Lipzen A."/>
            <person name="Lundell T."/>
            <person name="Morin E."/>
            <person name="Murat C."/>
            <person name="Riley R."/>
            <person name="Ohm R."/>
            <person name="Sun H."/>
            <person name="Tunlid A."/>
            <person name="Henrissat B."/>
            <person name="Grigoriev I.V."/>
            <person name="Hibbett D.S."/>
            <person name="Martin F."/>
        </authorList>
    </citation>
    <scope>NUCLEOTIDE SEQUENCE [LARGE SCALE GENOMIC DNA]</scope>
    <source>
        <strain evidence="3">Ve08.2h10</strain>
    </source>
</reference>
<protein>
    <submittedName>
        <fullName evidence="2">Uncharacterized protein</fullName>
    </submittedName>
</protein>
<proteinExistence type="predicted"/>
<sequence length="53" mass="5327">MKTFLTLLTAITSLSVYTLVGVHAAGCATCPASVSGMGVTGKCHPASGVTRCR</sequence>
<keyword evidence="3" id="KW-1185">Reference proteome</keyword>
<dbReference type="Proteomes" id="UP000054538">
    <property type="component" value="Unassembled WGS sequence"/>
</dbReference>
<dbReference type="EMBL" id="KN826584">
    <property type="protein sequence ID" value="KIK78454.1"/>
    <property type="molecule type" value="Genomic_DNA"/>
</dbReference>
<evidence type="ECO:0000256" key="1">
    <source>
        <dbReference type="SAM" id="SignalP"/>
    </source>
</evidence>
<organism evidence="2 3">
    <name type="scientific">Paxillus rubicundulus Ve08.2h10</name>
    <dbReference type="NCBI Taxonomy" id="930991"/>
    <lineage>
        <taxon>Eukaryota</taxon>
        <taxon>Fungi</taxon>
        <taxon>Dikarya</taxon>
        <taxon>Basidiomycota</taxon>
        <taxon>Agaricomycotina</taxon>
        <taxon>Agaricomycetes</taxon>
        <taxon>Agaricomycetidae</taxon>
        <taxon>Boletales</taxon>
        <taxon>Paxilineae</taxon>
        <taxon>Paxillaceae</taxon>
        <taxon>Paxillus</taxon>
    </lineage>
</organism>
<keyword evidence="1" id="KW-0732">Signal</keyword>
<dbReference type="HOGENOM" id="CLU_150821_2_1_1"/>
<accession>A0A0D0DCS5</accession>
<name>A0A0D0DCS5_9AGAM</name>
<dbReference type="AlphaFoldDB" id="A0A0D0DCS5"/>
<evidence type="ECO:0000313" key="3">
    <source>
        <dbReference type="Proteomes" id="UP000054538"/>
    </source>
</evidence>
<dbReference type="OrthoDB" id="2703761at2759"/>
<feature type="signal peptide" evidence="1">
    <location>
        <begin position="1"/>
        <end position="24"/>
    </location>
</feature>
<dbReference type="InParanoid" id="A0A0D0DCS5"/>
<evidence type="ECO:0000313" key="2">
    <source>
        <dbReference type="EMBL" id="KIK78454.1"/>
    </source>
</evidence>
<gene>
    <name evidence="2" type="ORF">PAXRUDRAFT_163963</name>
</gene>
<feature type="chain" id="PRO_5002208964" evidence="1">
    <location>
        <begin position="25"/>
        <end position="53"/>
    </location>
</feature>
<reference evidence="2 3" key="1">
    <citation type="submission" date="2014-04" db="EMBL/GenBank/DDBJ databases">
        <authorList>
            <consortium name="DOE Joint Genome Institute"/>
            <person name="Kuo A."/>
            <person name="Kohler A."/>
            <person name="Jargeat P."/>
            <person name="Nagy L.G."/>
            <person name="Floudas D."/>
            <person name="Copeland A."/>
            <person name="Barry K.W."/>
            <person name="Cichocki N."/>
            <person name="Veneault-Fourrey C."/>
            <person name="LaButti K."/>
            <person name="Lindquist E.A."/>
            <person name="Lipzen A."/>
            <person name="Lundell T."/>
            <person name="Morin E."/>
            <person name="Murat C."/>
            <person name="Sun H."/>
            <person name="Tunlid A."/>
            <person name="Henrissat B."/>
            <person name="Grigoriev I.V."/>
            <person name="Hibbett D.S."/>
            <person name="Martin F."/>
            <person name="Nordberg H.P."/>
            <person name="Cantor M.N."/>
            <person name="Hua S.X."/>
        </authorList>
    </citation>
    <scope>NUCLEOTIDE SEQUENCE [LARGE SCALE GENOMIC DNA]</scope>
    <source>
        <strain evidence="2 3">Ve08.2h10</strain>
    </source>
</reference>